<reference evidence="1" key="1">
    <citation type="submission" date="2020-12" db="EMBL/GenBank/DDBJ databases">
        <title>Oil enriched cultivation method for isolating marine PHA-producing bacteria.</title>
        <authorList>
            <person name="Zheng W."/>
            <person name="Yu S."/>
            <person name="Huang Y."/>
        </authorList>
    </citation>
    <scope>NUCLEOTIDE SEQUENCE</scope>
    <source>
        <strain evidence="1">SY-2-12</strain>
    </source>
</reference>
<gene>
    <name evidence="1" type="ORF">JF539_13785</name>
</gene>
<evidence type="ECO:0000313" key="1">
    <source>
        <dbReference type="EMBL" id="MBN9671414.1"/>
    </source>
</evidence>
<keyword evidence="1" id="KW-0969">Cilium</keyword>
<evidence type="ECO:0000313" key="2">
    <source>
        <dbReference type="Proteomes" id="UP000664096"/>
    </source>
</evidence>
<dbReference type="AlphaFoldDB" id="A0A939J565"/>
<keyword evidence="1" id="KW-0282">Flagellum</keyword>
<sequence>MTVSSITTSRTYLTRQLGELNDLLSEKTTQLARGKSGTTYGEIGDRRLLDIELTQKVSMIETFQQTITITDLHLKTMTMSLERLEDIRQDAKSALDSNDFVLQDDGQTQTQSRAELLLNEAVNILNTEVASFYVFGGTDAVNDPVATIDAILNGADGLDGLRTVMSEYQEANLGATNTGRTTTSALTTNYAPGPIPTDSTFTIAEDGAHDFGFDISAVTSTLTNVAITGPAAADPDTVDIQFTGQPNLGETISVELTLPPTHTETVTIEFTAATSNETEGTFAIGADLEETAQNLRDAIADEIEHQALTTLKAVSDEWASDEFFSTFSGAEPQRVDGPPFDTATALIAGGTTTTAWYTGRNTVTTDAREDKNAVVDSNLTVNYGVRANEEPIQELVQALAAFVAADFSGGTATDEEYYNTLSANLRSLLHPEGVDQSGIVDIATDIAITHRTVTQTDDRHVLMKSSYEGTIAEIEGVDQDLLAAEILQLQNTIEVSYQATAIVFNLSLSDYL</sequence>
<dbReference type="Proteomes" id="UP000664096">
    <property type="component" value="Unassembled WGS sequence"/>
</dbReference>
<dbReference type="SUPFAM" id="SSF64518">
    <property type="entry name" value="Phase 1 flagellin"/>
    <property type="match status" value="1"/>
</dbReference>
<keyword evidence="1" id="KW-0966">Cell projection</keyword>
<proteinExistence type="predicted"/>
<dbReference type="RefSeq" id="WP_207141244.1">
    <property type="nucleotide sequence ID" value="NZ_JAEKJZ010000002.1"/>
</dbReference>
<organism evidence="1 2">
    <name type="scientific">Roseibium aggregatum</name>
    <dbReference type="NCBI Taxonomy" id="187304"/>
    <lineage>
        <taxon>Bacteria</taxon>
        <taxon>Pseudomonadati</taxon>
        <taxon>Pseudomonadota</taxon>
        <taxon>Alphaproteobacteria</taxon>
        <taxon>Hyphomicrobiales</taxon>
        <taxon>Stappiaceae</taxon>
        <taxon>Roseibium</taxon>
    </lineage>
</organism>
<accession>A0A939J565</accession>
<name>A0A939J565_9HYPH</name>
<dbReference type="EMBL" id="JAEKJZ010000002">
    <property type="protein sequence ID" value="MBN9671414.1"/>
    <property type="molecule type" value="Genomic_DNA"/>
</dbReference>
<comment type="caution">
    <text evidence="1">The sequence shown here is derived from an EMBL/GenBank/DDBJ whole genome shotgun (WGS) entry which is preliminary data.</text>
</comment>
<protein>
    <submittedName>
        <fullName evidence="1">Flagellar protein</fullName>
    </submittedName>
</protein>